<dbReference type="CDD" id="cd00093">
    <property type="entry name" value="HTH_XRE"/>
    <property type="match status" value="1"/>
</dbReference>
<name>A0A5N0TJE6_9MICO</name>
<gene>
    <name evidence="3" type="ORF">F6B40_07440</name>
</gene>
<reference evidence="4" key="1">
    <citation type="submission" date="2019-09" db="EMBL/GenBank/DDBJ databases">
        <title>Mumia zhuanghuii sp. nov. isolated from the intestinal contents of plateau pika (Ochotona curzoniae) in the Qinghai-Tibet plateau of China.</title>
        <authorList>
            <person name="Tian Z."/>
        </authorList>
    </citation>
    <scope>NUCLEOTIDE SEQUENCE [LARGE SCALE GENOMIC DNA]</scope>
    <source>
        <strain evidence="4">L-033</strain>
    </source>
</reference>
<dbReference type="Pfam" id="PF07883">
    <property type="entry name" value="Cupin_2"/>
    <property type="match status" value="1"/>
</dbReference>
<dbReference type="InterPro" id="IPR014710">
    <property type="entry name" value="RmlC-like_jellyroll"/>
</dbReference>
<dbReference type="Proteomes" id="UP000326838">
    <property type="component" value="Unassembled WGS sequence"/>
</dbReference>
<dbReference type="EMBL" id="VYUY01000007">
    <property type="protein sequence ID" value="KAA9134578.1"/>
    <property type="molecule type" value="Genomic_DNA"/>
</dbReference>
<proteinExistence type="predicted"/>
<accession>A0A5N0TJE6</accession>
<dbReference type="SUPFAM" id="SSF47413">
    <property type="entry name" value="lambda repressor-like DNA-binding domains"/>
    <property type="match status" value="1"/>
</dbReference>
<dbReference type="InterPro" id="IPR013096">
    <property type="entry name" value="Cupin_2"/>
</dbReference>
<dbReference type="InterPro" id="IPR010982">
    <property type="entry name" value="Lambda_DNA-bd_dom_sf"/>
</dbReference>
<dbReference type="GO" id="GO:0003700">
    <property type="term" value="F:DNA-binding transcription factor activity"/>
    <property type="evidence" value="ECO:0007669"/>
    <property type="project" value="TreeGrafter"/>
</dbReference>
<dbReference type="InterPro" id="IPR001387">
    <property type="entry name" value="Cro/C1-type_HTH"/>
</dbReference>
<evidence type="ECO:0000259" key="2">
    <source>
        <dbReference type="PROSITE" id="PS50943"/>
    </source>
</evidence>
<dbReference type="InterPro" id="IPR050807">
    <property type="entry name" value="TransReg_Diox_bact_type"/>
</dbReference>
<sequence length="203" mass="21413">MPSAAAGPPLPPGGADDSLIGISLGRRIRAARTANSLSMRALAAAAEISQPFLSQIESGHTMPSIVTLFRLAKVLGISPSDLLPGDDEPEPIHVTRRHEGEFVAVDETDDAALSRIISSGAARAATVQEYRLGRAPYLGDWFESDGENTVYVVSGTLTVTLEGRGEWVLGPGDALAHPGAIRNRWSITGDEPVTVLLVHARTS</sequence>
<evidence type="ECO:0000256" key="1">
    <source>
        <dbReference type="ARBA" id="ARBA00023125"/>
    </source>
</evidence>
<dbReference type="RefSeq" id="WP_150892875.1">
    <property type="nucleotide sequence ID" value="NZ_VYUY01000007.1"/>
</dbReference>
<keyword evidence="1" id="KW-0238">DNA-binding</keyword>
<dbReference type="PROSITE" id="PS50943">
    <property type="entry name" value="HTH_CROC1"/>
    <property type="match status" value="1"/>
</dbReference>
<comment type="caution">
    <text evidence="3">The sequence shown here is derived from an EMBL/GenBank/DDBJ whole genome shotgun (WGS) entry which is preliminary data.</text>
</comment>
<evidence type="ECO:0000313" key="4">
    <source>
        <dbReference type="Proteomes" id="UP000326838"/>
    </source>
</evidence>
<dbReference type="Gene3D" id="1.10.260.40">
    <property type="entry name" value="lambda repressor-like DNA-binding domains"/>
    <property type="match status" value="1"/>
</dbReference>
<protein>
    <submittedName>
        <fullName evidence="3">Helix-turn-helix domain-containing protein</fullName>
    </submittedName>
</protein>
<dbReference type="PANTHER" id="PTHR46797">
    <property type="entry name" value="HTH-TYPE TRANSCRIPTIONAL REGULATOR"/>
    <property type="match status" value="1"/>
</dbReference>
<dbReference type="SMART" id="SM00530">
    <property type="entry name" value="HTH_XRE"/>
    <property type="match status" value="1"/>
</dbReference>
<dbReference type="GO" id="GO:0005829">
    <property type="term" value="C:cytosol"/>
    <property type="evidence" value="ECO:0007669"/>
    <property type="project" value="TreeGrafter"/>
</dbReference>
<dbReference type="SUPFAM" id="SSF51182">
    <property type="entry name" value="RmlC-like cupins"/>
    <property type="match status" value="1"/>
</dbReference>
<dbReference type="Gene3D" id="2.60.120.10">
    <property type="entry name" value="Jelly Rolls"/>
    <property type="match status" value="1"/>
</dbReference>
<dbReference type="PANTHER" id="PTHR46797:SF1">
    <property type="entry name" value="METHYLPHOSPHONATE SYNTHASE"/>
    <property type="match status" value="1"/>
</dbReference>
<dbReference type="AlphaFoldDB" id="A0A5N0TJE6"/>
<dbReference type="GO" id="GO:0003677">
    <property type="term" value="F:DNA binding"/>
    <property type="evidence" value="ECO:0007669"/>
    <property type="project" value="UniProtKB-KW"/>
</dbReference>
<keyword evidence="4" id="KW-1185">Reference proteome</keyword>
<feature type="domain" description="HTH cro/C1-type" evidence="2">
    <location>
        <begin position="28"/>
        <end position="82"/>
    </location>
</feature>
<organism evidence="3 4">
    <name type="scientific">Microbacterium caowuchunii</name>
    <dbReference type="NCBI Taxonomy" id="2614638"/>
    <lineage>
        <taxon>Bacteria</taxon>
        <taxon>Bacillati</taxon>
        <taxon>Actinomycetota</taxon>
        <taxon>Actinomycetes</taxon>
        <taxon>Micrococcales</taxon>
        <taxon>Microbacteriaceae</taxon>
        <taxon>Microbacterium</taxon>
    </lineage>
</organism>
<dbReference type="CDD" id="cd02209">
    <property type="entry name" value="cupin_XRE_C"/>
    <property type="match status" value="1"/>
</dbReference>
<evidence type="ECO:0000313" key="3">
    <source>
        <dbReference type="EMBL" id="KAA9134578.1"/>
    </source>
</evidence>
<dbReference type="Pfam" id="PF01381">
    <property type="entry name" value="HTH_3"/>
    <property type="match status" value="1"/>
</dbReference>
<dbReference type="InterPro" id="IPR011051">
    <property type="entry name" value="RmlC_Cupin_sf"/>
</dbReference>